<dbReference type="RefSeq" id="WP_207883932.1">
    <property type="nucleotide sequence ID" value="NZ_JAFVMF010000035.1"/>
</dbReference>
<gene>
    <name evidence="2" type="ORF">J2D73_19150</name>
</gene>
<sequence length="46" mass="4668">MTLGSGIAFAALMACTACVMRVDSRVGFLFGLCVALPLGLVLAHGL</sequence>
<keyword evidence="1" id="KW-1133">Transmembrane helix</keyword>
<reference evidence="2 3" key="1">
    <citation type="submission" date="2021-03" db="EMBL/GenBank/DDBJ databases">
        <title>The complete genome sequence of Acetobacter sacchari TBRC 11175.</title>
        <authorList>
            <person name="Charoenyingcharoen P."/>
            <person name="Yukphan P."/>
        </authorList>
    </citation>
    <scope>NUCLEOTIDE SEQUENCE [LARGE SCALE GENOMIC DNA]</scope>
    <source>
        <strain evidence="2 3">TBRC 11175</strain>
    </source>
</reference>
<evidence type="ECO:0000256" key="1">
    <source>
        <dbReference type="SAM" id="Phobius"/>
    </source>
</evidence>
<keyword evidence="3" id="KW-1185">Reference proteome</keyword>
<feature type="transmembrane region" description="Helical" evidence="1">
    <location>
        <begin position="26"/>
        <end position="43"/>
    </location>
</feature>
<keyword evidence="1" id="KW-0812">Transmembrane</keyword>
<organism evidence="2 3">
    <name type="scientific">Acetobacter sacchari</name>
    <dbReference type="NCBI Taxonomy" id="2661687"/>
    <lineage>
        <taxon>Bacteria</taxon>
        <taxon>Pseudomonadati</taxon>
        <taxon>Pseudomonadota</taxon>
        <taxon>Alphaproteobacteria</taxon>
        <taxon>Acetobacterales</taxon>
        <taxon>Acetobacteraceae</taxon>
        <taxon>Acetobacter</taxon>
    </lineage>
</organism>
<name>A0ABS3M146_9PROT</name>
<dbReference type="EMBL" id="JAFVMF010000035">
    <property type="protein sequence ID" value="MBO1361903.1"/>
    <property type="molecule type" value="Genomic_DNA"/>
</dbReference>
<evidence type="ECO:0000313" key="2">
    <source>
        <dbReference type="EMBL" id="MBO1361903.1"/>
    </source>
</evidence>
<proteinExistence type="predicted"/>
<comment type="caution">
    <text evidence="2">The sequence shown here is derived from an EMBL/GenBank/DDBJ whole genome shotgun (WGS) entry which is preliminary data.</text>
</comment>
<accession>A0ABS3M146</accession>
<keyword evidence="1" id="KW-0472">Membrane</keyword>
<protein>
    <submittedName>
        <fullName evidence="2">Uncharacterized protein</fullName>
    </submittedName>
</protein>
<dbReference type="Proteomes" id="UP000664771">
    <property type="component" value="Unassembled WGS sequence"/>
</dbReference>
<evidence type="ECO:0000313" key="3">
    <source>
        <dbReference type="Proteomes" id="UP000664771"/>
    </source>
</evidence>